<name>A0AAV4D163_9GAST</name>
<keyword evidence="2" id="KW-0378">Hydrolase</keyword>
<feature type="domain" description="Peptidase M17 leucyl aminopeptidase N-terminal" evidence="1">
    <location>
        <begin position="62"/>
        <end position="180"/>
    </location>
</feature>
<accession>A0AAV4D163</accession>
<dbReference type="GO" id="GO:0070006">
    <property type="term" value="F:metalloaminopeptidase activity"/>
    <property type="evidence" value="ECO:0007669"/>
    <property type="project" value="InterPro"/>
</dbReference>
<dbReference type="InterPro" id="IPR043472">
    <property type="entry name" value="Macro_dom-like"/>
</dbReference>
<dbReference type="GO" id="GO:0005737">
    <property type="term" value="C:cytoplasm"/>
    <property type="evidence" value="ECO:0007669"/>
    <property type="project" value="InterPro"/>
</dbReference>
<gene>
    <name evidence="2" type="ORF">PoB_006432600</name>
</gene>
<keyword evidence="2" id="KW-0031">Aminopeptidase</keyword>
<dbReference type="PANTHER" id="PTHR11963">
    <property type="entry name" value="LEUCINE AMINOPEPTIDASE-RELATED"/>
    <property type="match status" value="1"/>
</dbReference>
<dbReference type="PANTHER" id="PTHR11963:SF23">
    <property type="entry name" value="CYTOSOL AMINOPEPTIDASE"/>
    <property type="match status" value="1"/>
</dbReference>
<dbReference type="EMBL" id="BLXT01007308">
    <property type="protein sequence ID" value="GFO37821.1"/>
    <property type="molecule type" value="Genomic_DNA"/>
</dbReference>
<dbReference type="SUPFAM" id="SSF52949">
    <property type="entry name" value="Macro domain-like"/>
    <property type="match status" value="1"/>
</dbReference>
<organism evidence="2 3">
    <name type="scientific">Plakobranchus ocellatus</name>
    <dbReference type="NCBI Taxonomy" id="259542"/>
    <lineage>
        <taxon>Eukaryota</taxon>
        <taxon>Metazoa</taxon>
        <taxon>Spiralia</taxon>
        <taxon>Lophotrochozoa</taxon>
        <taxon>Mollusca</taxon>
        <taxon>Gastropoda</taxon>
        <taxon>Heterobranchia</taxon>
        <taxon>Euthyneura</taxon>
        <taxon>Panpulmonata</taxon>
        <taxon>Sacoglossa</taxon>
        <taxon>Placobranchoidea</taxon>
        <taxon>Plakobranchidae</taxon>
        <taxon>Plakobranchus</taxon>
    </lineage>
</organism>
<evidence type="ECO:0000313" key="2">
    <source>
        <dbReference type="EMBL" id="GFO37821.1"/>
    </source>
</evidence>
<dbReference type="AlphaFoldDB" id="A0AAV4D163"/>
<dbReference type="Proteomes" id="UP000735302">
    <property type="component" value="Unassembled WGS sequence"/>
</dbReference>
<protein>
    <submittedName>
        <fullName evidence="2">Leucine aminopeptidase-like protein</fullName>
    </submittedName>
</protein>
<dbReference type="InterPro" id="IPR011356">
    <property type="entry name" value="Leucine_aapep/pepB"/>
</dbReference>
<sequence>MSTLLKAIVREKIGTKNKIFVLCSSSNNLKQFVQLFSASAHRPKGLMLGVYEPAEEGGQFLLTPTGQKVNERFSGKLQSVLKNATRKLKCGSSRVLFGIDDGQYTSIAVANLGKQDVDFDEEEQIYQGKENIRAAVASAVLLLRDAGETAVDVDTCGDAQAAAEASLLALHSFDELRQEKDRKPAVDVNLLMTGKEKGSPENNWTRGEILAKAQNFARYLMESPANKMTPTIFSEAIEATKDRKKWRTMIANAVKQGT</sequence>
<evidence type="ECO:0000259" key="1">
    <source>
        <dbReference type="Pfam" id="PF02789"/>
    </source>
</evidence>
<evidence type="ECO:0000313" key="3">
    <source>
        <dbReference type="Proteomes" id="UP000735302"/>
    </source>
</evidence>
<proteinExistence type="predicted"/>
<dbReference type="GO" id="GO:0030145">
    <property type="term" value="F:manganese ion binding"/>
    <property type="evidence" value="ECO:0007669"/>
    <property type="project" value="InterPro"/>
</dbReference>
<dbReference type="Pfam" id="PF02789">
    <property type="entry name" value="Peptidase_M17_N"/>
    <property type="match status" value="1"/>
</dbReference>
<dbReference type="InterPro" id="IPR008283">
    <property type="entry name" value="Peptidase_M17_N"/>
</dbReference>
<keyword evidence="2" id="KW-0645">Protease</keyword>
<reference evidence="2 3" key="1">
    <citation type="journal article" date="2021" name="Elife">
        <title>Chloroplast acquisition without the gene transfer in kleptoplastic sea slugs, Plakobranchus ocellatus.</title>
        <authorList>
            <person name="Maeda T."/>
            <person name="Takahashi S."/>
            <person name="Yoshida T."/>
            <person name="Shimamura S."/>
            <person name="Takaki Y."/>
            <person name="Nagai Y."/>
            <person name="Toyoda A."/>
            <person name="Suzuki Y."/>
            <person name="Arimoto A."/>
            <person name="Ishii H."/>
            <person name="Satoh N."/>
            <person name="Nishiyama T."/>
            <person name="Hasebe M."/>
            <person name="Maruyama T."/>
            <person name="Minagawa J."/>
            <person name="Obokata J."/>
            <person name="Shigenobu S."/>
        </authorList>
    </citation>
    <scope>NUCLEOTIDE SEQUENCE [LARGE SCALE GENOMIC DNA]</scope>
</reference>
<dbReference type="GO" id="GO:0006508">
    <property type="term" value="P:proteolysis"/>
    <property type="evidence" value="ECO:0007669"/>
    <property type="project" value="InterPro"/>
</dbReference>
<comment type="caution">
    <text evidence="2">The sequence shown here is derived from an EMBL/GenBank/DDBJ whole genome shotgun (WGS) entry which is preliminary data.</text>
</comment>
<keyword evidence="3" id="KW-1185">Reference proteome</keyword>
<dbReference type="Gene3D" id="3.40.220.10">
    <property type="entry name" value="Leucine Aminopeptidase, subunit E, domain 1"/>
    <property type="match status" value="1"/>
</dbReference>